<reference evidence="4 5" key="1">
    <citation type="submission" date="2016-08" db="EMBL/GenBank/DDBJ databases">
        <authorList>
            <person name="Seilhamer J.J."/>
        </authorList>
    </citation>
    <scope>NUCLEOTIDE SEQUENCE [LARGE SCALE GENOMIC DNA]</scope>
    <source>
        <strain evidence="4 5">DX4</strain>
    </source>
</reference>
<gene>
    <name evidence="4" type="ORF">BFS30_18045</name>
</gene>
<dbReference type="KEGG" id="psty:BFS30_18045"/>
<protein>
    <recommendedName>
        <fullName evidence="6">Alpha-L-fucosidase</fullName>
    </recommendedName>
</protein>
<dbReference type="Gene3D" id="1.50.10.10">
    <property type="match status" value="1"/>
</dbReference>
<evidence type="ECO:0008006" key="6">
    <source>
        <dbReference type="Google" id="ProtNLM"/>
    </source>
</evidence>
<dbReference type="Proteomes" id="UP000094313">
    <property type="component" value="Chromosome"/>
</dbReference>
<evidence type="ECO:0000313" key="4">
    <source>
        <dbReference type="EMBL" id="AOM80857.1"/>
    </source>
</evidence>
<dbReference type="PANTHER" id="PTHR31084">
    <property type="entry name" value="ALPHA-L-FUCOSIDASE 2"/>
    <property type="match status" value="1"/>
</dbReference>
<organism evidence="4 5">
    <name type="scientific">Pedobacter steynii</name>
    <dbReference type="NCBI Taxonomy" id="430522"/>
    <lineage>
        <taxon>Bacteria</taxon>
        <taxon>Pseudomonadati</taxon>
        <taxon>Bacteroidota</taxon>
        <taxon>Sphingobacteriia</taxon>
        <taxon>Sphingobacteriales</taxon>
        <taxon>Sphingobacteriaceae</taxon>
        <taxon>Pedobacter</taxon>
    </lineage>
</organism>
<keyword evidence="5" id="KW-1185">Reference proteome</keyword>
<dbReference type="EMBL" id="CP017141">
    <property type="protein sequence ID" value="AOM80857.1"/>
    <property type="molecule type" value="Genomic_DNA"/>
</dbReference>
<dbReference type="Pfam" id="PF22124">
    <property type="entry name" value="Glyco_hydro_95_cat"/>
    <property type="match status" value="1"/>
</dbReference>
<evidence type="ECO:0000256" key="1">
    <source>
        <dbReference type="SAM" id="MobiDB-lite"/>
    </source>
</evidence>
<evidence type="ECO:0000259" key="2">
    <source>
        <dbReference type="Pfam" id="PF21307"/>
    </source>
</evidence>
<dbReference type="GO" id="GO:0005975">
    <property type="term" value="P:carbohydrate metabolic process"/>
    <property type="evidence" value="ECO:0007669"/>
    <property type="project" value="InterPro"/>
</dbReference>
<dbReference type="InterPro" id="IPR049053">
    <property type="entry name" value="AFCA-like_C"/>
</dbReference>
<proteinExistence type="predicted"/>
<feature type="domain" description="Alpha fucosidase A-like C-terminal" evidence="2">
    <location>
        <begin position="597"/>
        <end position="692"/>
    </location>
</feature>
<dbReference type="SUPFAM" id="SSF48208">
    <property type="entry name" value="Six-hairpin glycosidases"/>
    <property type="match status" value="1"/>
</dbReference>
<dbReference type="Pfam" id="PF21307">
    <property type="entry name" value="Glyco_hydro_95_C"/>
    <property type="match status" value="1"/>
</dbReference>
<sequence>MKRQTLRWDSIGTSYYTGILLGNGLLGTNIYQEDDRTIRFDIGRTDVTDQREHQGTGLSEPLISRPRLPIGRMVLKTAGVITGAKMNLDIYNARAEGTIYTTKGAVEFSSFVPANTNVIYIKAKGTQQEKNVSWQFVAEQSKSPRMNQNNSGNPDTYPENPASTLQKSGTFTVCHQLLLNGGGYATAWTAKKGSNESTMLISVGYDGDGKSDEIKEATTAINTFITAKMPVVWAAHQKWWNQFYQKSFLSLPDQRMESFYWIQLYKLASATRANKPMVDLMGPWFSSKTPWPGIWWNLNTQLTYSPVFTANHMELAKSLFNTLNKNLQNLINNVPEEWRKDAAAIGRISGYDLVAPLREAEKDNGQFELGNLTWTLFYYYQYYAYTKDKEELTRYIYPLLKRSVNHLMYHLKKDEAGVLHLPSSFSPEYKYAEDANYALSSLRWGLETLIALDKNENLNDADRGKWESTLEKLVPYPVDDTGFMIGKDVPLSSSHRHYSHLMMIYPYRLINADQVDKRELIEKSMNHWISLKGALQGYTFTGAAAINAMLGKGNESYDLLNQLFDNFIKPNTLYQESGPVIETPLAAATSIQEMLLQSYGGKARVFPAIPDQWKNVSFDKLRAEGGFLVSSNRENGETSFIRVFSTKGDTCRIQTDMKVSMVSSDKRKELAFTVYENEGKMNLSFSTLPGETILLAAGYDTSKFNILPVKATIRENWSWGLKARTAAKIK</sequence>
<evidence type="ECO:0000259" key="3">
    <source>
        <dbReference type="Pfam" id="PF22124"/>
    </source>
</evidence>
<name>A0A1D7QQB0_9SPHI</name>
<dbReference type="InterPro" id="IPR008928">
    <property type="entry name" value="6-hairpin_glycosidase_sf"/>
</dbReference>
<dbReference type="AlphaFoldDB" id="A0A1D7QQB0"/>
<evidence type="ECO:0000313" key="5">
    <source>
        <dbReference type="Proteomes" id="UP000094313"/>
    </source>
</evidence>
<dbReference type="GO" id="GO:0004560">
    <property type="term" value="F:alpha-L-fucosidase activity"/>
    <property type="evidence" value="ECO:0007669"/>
    <property type="project" value="TreeGrafter"/>
</dbReference>
<dbReference type="InterPro" id="IPR054363">
    <property type="entry name" value="GH95_cat"/>
</dbReference>
<dbReference type="InterPro" id="IPR012341">
    <property type="entry name" value="6hp_glycosidase-like_sf"/>
</dbReference>
<accession>A0A1D7QQB0</accession>
<feature type="compositionally biased region" description="Polar residues" evidence="1">
    <location>
        <begin position="141"/>
        <end position="154"/>
    </location>
</feature>
<feature type="region of interest" description="Disordered" evidence="1">
    <location>
        <begin position="141"/>
        <end position="162"/>
    </location>
</feature>
<dbReference type="PANTHER" id="PTHR31084:SF0">
    <property type="entry name" value="ALPHA-L-FUCOSIDASE 2"/>
    <property type="match status" value="1"/>
</dbReference>
<feature type="domain" description="Glycosyl hydrolase family 95 catalytic" evidence="3">
    <location>
        <begin position="264"/>
        <end position="595"/>
    </location>
</feature>